<organism evidence="1 2">
    <name type="scientific">Shouchella lehensis G1</name>
    <dbReference type="NCBI Taxonomy" id="1246626"/>
    <lineage>
        <taxon>Bacteria</taxon>
        <taxon>Bacillati</taxon>
        <taxon>Bacillota</taxon>
        <taxon>Bacilli</taxon>
        <taxon>Bacillales</taxon>
        <taxon>Bacillaceae</taxon>
        <taxon>Shouchella</taxon>
    </lineage>
</organism>
<dbReference type="Proteomes" id="UP000027142">
    <property type="component" value="Chromosome"/>
</dbReference>
<protein>
    <submittedName>
        <fullName evidence="1">Uncharacterized protein</fullName>
    </submittedName>
</protein>
<proteinExistence type="predicted"/>
<accession>A0A060LSY9</accession>
<sequence>MREDVVNYEKRGITITVREAKTEDATTLGRLRATLDGETDHFDRVYGEDV</sequence>
<evidence type="ECO:0000313" key="2">
    <source>
        <dbReference type="Proteomes" id="UP000027142"/>
    </source>
</evidence>
<dbReference type="STRING" id="1246626.BleG1_0649"/>
<dbReference type="EMBL" id="CP003923">
    <property type="protein sequence ID" value="AIC93257.1"/>
    <property type="molecule type" value="Genomic_DNA"/>
</dbReference>
<dbReference type="PATRIC" id="fig|1246626.3.peg.645"/>
<dbReference type="RefSeq" id="WP_158318489.1">
    <property type="nucleotide sequence ID" value="NZ_CP003923.1"/>
</dbReference>
<dbReference type="AlphaFoldDB" id="A0A060LSY9"/>
<dbReference type="HOGENOM" id="CLU_3114612_0_0_9"/>
<gene>
    <name evidence="1" type="ORF">BleG1_0649</name>
</gene>
<dbReference type="OrthoDB" id="948250at2"/>
<name>A0A060LSY9_9BACI</name>
<dbReference type="KEGG" id="ble:BleG1_0649"/>
<keyword evidence="2" id="KW-1185">Reference proteome</keyword>
<reference evidence="1 2" key="1">
    <citation type="journal article" date="2014" name="Gene">
        <title>A comparative genomic analysis of the alkalitolerant soil bacterium Bacillus lehensis G1.</title>
        <authorList>
            <person name="Noor Y.M."/>
            <person name="Samsulrizal N.H."/>
            <person name="Jema'on N.A."/>
            <person name="Low K.O."/>
            <person name="Ramli A.N."/>
            <person name="Alias N.I."/>
            <person name="Damis S.I."/>
            <person name="Fuzi S.F."/>
            <person name="Isa M.N."/>
            <person name="Murad A.M."/>
            <person name="Raih M.F."/>
            <person name="Bakar F.D."/>
            <person name="Najimudin N."/>
            <person name="Mahadi N.M."/>
            <person name="Illias R.M."/>
        </authorList>
    </citation>
    <scope>NUCLEOTIDE SEQUENCE [LARGE SCALE GENOMIC DNA]</scope>
    <source>
        <strain evidence="1 2">G1</strain>
    </source>
</reference>
<evidence type="ECO:0000313" key="1">
    <source>
        <dbReference type="EMBL" id="AIC93257.1"/>
    </source>
</evidence>